<organism evidence="2 3">
    <name type="scientific">Ureibacillus endophyticus</name>
    <dbReference type="NCBI Taxonomy" id="1978490"/>
    <lineage>
        <taxon>Bacteria</taxon>
        <taxon>Bacillati</taxon>
        <taxon>Bacillota</taxon>
        <taxon>Bacilli</taxon>
        <taxon>Bacillales</taxon>
        <taxon>Caryophanaceae</taxon>
        <taxon>Ureibacillus</taxon>
    </lineage>
</organism>
<evidence type="ECO:0000259" key="1">
    <source>
        <dbReference type="Pfam" id="PF09524"/>
    </source>
</evidence>
<dbReference type="AlphaFoldDB" id="A0A494YY58"/>
<sequence length="245" mass="28857">MAIIRVEKKENYVVLDRGLLNDARLSWKAKGILAYMLSMPDNWVFYVEELMKHGSDGERSFRSGFNELKKFGYLERFPVYENHQIVKWETIVYEVPQNLLSQNVNVSNINSHTINQQNEALLNTDFKLNTELLNTDSKDIVEFAIPFKEIIDYLNKQANTNYRYTTKTTQKHIKARFNEGFTEADFKTVIDKKVSTWLHDENMNKYLRPETLFGTKFESYLNEKVSGEMVKNEREPYVFSDGINF</sequence>
<dbReference type="RefSeq" id="WP_121215120.1">
    <property type="nucleotide sequence ID" value="NZ_RBZN01000033.1"/>
</dbReference>
<accession>A0A494YY58</accession>
<dbReference type="NCBIfam" id="TIGR02220">
    <property type="entry name" value="phg_TIGR02220"/>
    <property type="match status" value="1"/>
</dbReference>
<dbReference type="OrthoDB" id="9803733at2"/>
<reference evidence="2 3" key="1">
    <citation type="journal article" date="2016" name="Antonie Van Leeuwenhoek">
        <title>Lysinibacillus endophyticus sp. nov., an indole-3-acetic acid producing endophytic bacterium isolated from corn root (Zea mays cv. Xinken-5).</title>
        <authorList>
            <person name="Yu J."/>
            <person name="Guan X."/>
            <person name="Liu C."/>
            <person name="Xiang W."/>
            <person name="Yu Z."/>
            <person name="Liu X."/>
            <person name="Wang G."/>
        </authorList>
    </citation>
    <scope>NUCLEOTIDE SEQUENCE [LARGE SCALE GENOMIC DNA]</scope>
    <source>
        <strain evidence="2 3">DSM 100506</strain>
    </source>
</reference>
<dbReference type="EMBL" id="RBZN01000033">
    <property type="protein sequence ID" value="RKQ15152.1"/>
    <property type="molecule type" value="Genomic_DNA"/>
</dbReference>
<comment type="caution">
    <text evidence="2">The sequence shown here is derived from an EMBL/GenBank/DDBJ whole genome shotgun (WGS) entry which is preliminary data.</text>
</comment>
<proteinExistence type="predicted"/>
<evidence type="ECO:0000313" key="2">
    <source>
        <dbReference type="EMBL" id="RKQ15152.1"/>
    </source>
</evidence>
<dbReference type="Pfam" id="PF09524">
    <property type="entry name" value="Phg_2220_C"/>
    <property type="match status" value="1"/>
</dbReference>
<feature type="domain" description="Phage conserved hypothetical protein C-terminal" evidence="1">
    <location>
        <begin position="150"/>
        <end position="222"/>
    </location>
</feature>
<name>A0A494YY58_9BACL</name>
<dbReference type="InterPro" id="IPR011741">
    <property type="entry name" value="Phg_2220_C"/>
</dbReference>
<gene>
    <name evidence="2" type="ORF">D8M03_12425</name>
</gene>
<keyword evidence="3" id="KW-1185">Reference proteome</keyword>
<evidence type="ECO:0000313" key="3">
    <source>
        <dbReference type="Proteomes" id="UP000272238"/>
    </source>
</evidence>
<protein>
    <recommendedName>
        <fullName evidence="1">Phage conserved hypothetical protein C-terminal domain-containing protein</fullName>
    </recommendedName>
</protein>
<dbReference type="Proteomes" id="UP000272238">
    <property type="component" value="Unassembled WGS sequence"/>
</dbReference>